<dbReference type="Pfam" id="PF00484">
    <property type="entry name" value="Pro_CA"/>
    <property type="match status" value="2"/>
</dbReference>
<gene>
    <name evidence="10" type="ORF">IW256_003558</name>
</gene>
<evidence type="ECO:0000256" key="7">
    <source>
        <dbReference type="ARBA" id="ARBA00048348"/>
    </source>
</evidence>
<dbReference type="EMBL" id="JADOUA010000001">
    <property type="protein sequence ID" value="MBG6089445.1"/>
    <property type="molecule type" value="Genomic_DNA"/>
</dbReference>
<reference evidence="10" key="1">
    <citation type="submission" date="2020-11" db="EMBL/GenBank/DDBJ databases">
        <title>Sequencing the genomes of 1000 actinobacteria strains.</title>
        <authorList>
            <person name="Klenk H.-P."/>
        </authorList>
    </citation>
    <scope>NUCLEOTIDE SEQUENCE</scope>
    <source>
        <strain evidence="10">DSM 43175</strain>
    </source>
</reference>
<organism evidence="10 11">
    <name type="scientific">Actinomadura viridis</name>
    <dbReference type="NCBI Taxonomy" id="58110"/>
    <lineage>
        <taxon>Bacteria</taxon>
        <taxon>Bacillati</taxon>
        <taxon>Actinomycetota</taxon>
        <taxon>Actinomycetes</taxon>
        <taxon>Streptosporangiales</taxon>
        <taxon>Thermomonosporaceae</taxon>
        <taxon>Actinomadura</taxon>
    </lineage>
</organism>
<evidence type="ECO:0000256" key="4">
    <source>
        <dbReference type="ARBA" id="ARBA00022833"/>
    </source>
</evidence>
<dbReference type="PANTHER" id="PTHR11002:SF76">
    <property type="entry name" value="CARBONIC ANHYDRASE"/>
    <property type="match status" value="1"/>
</dbReference>
<dbReference type="AlphaFoldDB" id="A0A931DLU9"/>
<dbReference type="PANTHER" id="PTHR11002">
    <property type="entry name" value="CARBONIC ANHYDRASE"/>
    <property type="match status" value="1"/>
</dbReference>
<protein>
    <recommendedName>
        <fullName evidence="2">carbonic anhydrase</fullName>
        <ecNumber evidence="2">4.2.1.1</ecNumber>
    </recommendedName>
</protein>
<comment type="catalytic activity">
    <reaction evidence="7">
        <text>hydrogencarbonate + H(+) = CO2 + H2O</text>
        <dbReference type="Rhea" id="RHEA:10748"/>
        <dbReference type="ChEBI" id="CHEBI:15377"/>
        <dbReference type="ChEBI" id="CHEBI:15378"/>
        <dbReference type="ChEBI" id="CHEBI:16526"/>
        <dbReference type="ChEBI" id="CHEBI:17544"/>
        <dbReference type="EC" id="4.2.1.1"/>
    </reaction>
</comment>
<dbReference type="InterPro" id="IPR015892">
    <property type="entry name" value="Carbonic_anhydrase_CS"/>
</dbReference>
<dbReference type="PROSITE" id="PS00704">
    <property type="entry name" value="PROK_CO2_ANHYDRASE_1"/>
    <property type="match status" value="1"/>
</dbReference>
<dbReference type="Gene3D" id="3.40.1050.10">
    <property type="entry name" value="Carbonic anhydrase"/>
    <property type="match status" value="1"/>
</dbReference>
<evidence type="ECO:0000256" key="3">
    <source>
        <dbReference type="ARBA" id="ARBA00022723"/>
    </source>
</evidence>
<keyword evidence="5 10" id="KW-0456">Lyase</keyword>
<dbReference type="EC" id="4.2.1.1" evidence="2"/>
<keyword evidence="3 8" id="KW-0479">Metal-binding</keyword>
<comment type="caution">
    <text evidence="10">The sequence shown here is derived from an EMBL/GenBank/DDBJ whole genome shotgun (WGS) entry which is preliminary data.</text>
</comment>
<keyword evidence="11" id="KW-1185">Reference proteome</keyword>
<evidence type="ECO:0000256" key="1">
    <source>
        <dbReference type="ARBA" id="ARBA00006217"/>
    </source>
</evidence>
<dbReference type="InterPro" id="IPR001765">
    <property type="entry name" value="Carbonic_anhydrase"/>
</dbReference>
<evidence type="ECO:0000256" key="2">
    <source>
        <dbReference type="ARBA" id="ARBA00012925"/>
    </source>
</evidence>
<evidence type="ECO:0000256" key="8">
    <source>
        <dbReference type="PIRSR" id="PIRSR601765-1"/>
    </source>
</evidence>
<dbReference type="SUPFAM" id="SSF53056">
    <property type="entry name" value="beta-carbonic anhydrase, cab"/>
    <property type="match status" value="1"/>
</dbReference>
<comment type="similarity">
    <text evidence="1">Belongs to the beta-class carbonic anhydrase family.</text>
</comment>
<comment type="cofactor">
    <cofactor evidence="8">
        <name>Zn(2+)</name>
        <dbReference type="ChEBI" id="CHEBI:29105"/>
    </cofactor>
    <text evidence="8">Binds 1 zinc ion per subunit.</text>
</comment>
<evidence type="ECO:0000256" key="5">
    <source>
        <dbReference type="ARBA" id="ARBA00023239"/>
    </source>
</evidence>
<dbReference type="GO" id="GO:0008270">
    <property type="term" value="F:zinc ion binding"/>
    <property type="evidence" value="ECO:0007669"/>
    <property type="project" value="InterPro"/>
</dbReference>
<dbReference type="RefSeq" id="WP_197012052.1">
    <property type="nucleotide sequence ID" value="NZ_BAABES010000004.1"/>
</dbReference>
<feature type="binding site" evidence="8">
    <location>
        <position position="38"/>
    </location>
    <ligand>
        <name>Zn(2+)</name>
        <dbReference type="ChEBI" id="CHEBI:29105"/>
    </ligand>
</feature>
<evidence type="ECO:0000256" key="9">
    <source>
        <dbReference type="SAM" id="MobiDB-lite"/>
    </source>
</evidence>
<evidence type="ECO:0000313" key="10">
    <source>
        <dbReference type="EMBL" id="MBG6089445.1"/>
    </source>
</evidence>
<keyword evidence="4 8" id="KW-0862">Zinc</keyword>
<dbReference type="SMART" id="SM00947">
    <property type="entry name" value="Pro_CA"/>
    <property type="match status" value="1"/>
</dbReference>
<accession>A0A931DLU9</accession>
<evidence type="ECO:0000256" key="6">
    <source>
        <dbReference type="ARBA" id="ARBA00024993"/>
    </source>
</evidence>
<feature type="binding site" evidence="8">
    <location>
        <position position="40"/>
    </location>
    <ligand>
        <name>Zn(2+)</name>
        <dbReference type="ChEBI" id="CHEBI:29105"/>
    </ligand>
</feature>
<evidence type="ECO:0000313" key="11">
    <source>
        <dbReference type="Proteomes" id="UP000614047"/>
    </source>
</evidence>
<dbReference type="Proteomes" id="UP000614047">
    <property type="component" value="Unassembled WGS sequence"/>
</dbReference>
<dbReference type="GO" id="GO:0015976">
    <property type="term" value="P:carbon utilization"/>
    <property type="evidence" value="ECO:0007669"/>
    <property type="project" value="InterPro"/>
</dbReference>
<feature type="binding site" evidence="8">
    <location>
        <position position="98"/>
    </location>
    <ligand>
        <name>Zn(2+)</name>
        <dbReference type="ChEBI" id="CHEBI:29105"/>
    </ligand>
</feature>
<proteinExistence type="inferred from homology"/>
<comment type="function">
    <text evidence="6">Catalyzes the reversible hydration of carbon dioxide to form bicarbonate.</text>
</comment>
<sequence length="247" mass="25962">MRSFVEHARSFRARMAADGQSLAPLAHGQSPLALFITCSDSRVIPALITGARPGELFELRTAGGIVPHYNLDRPSGEAATIEFAVEVLCVADIVVCGHSQCAAVAARVRGDDLSQVPAMDGWLTHAAGAPRPAPAPTPPGTGHHGTAPRDPAAHTPATAHDTTQDTAQDGAQDGAPDSAVYAGTSADRHLTAAIHAHVLAQLDRLRHYPCISTRLDQGRIGLHGWFYEVHTGTVLAHRPADGTFLPL</sequence>
<feature type="region of interest" description="Disordered" evidence="9">
    <location>
        <begin position="124"/>
        <end position="181"/>
    </location>
</feature>
<dbReference type="GO" id="GO:0004089">
    <property type="term" value="F:carbonate dehydratase activity"/>
    <property type="evidence" value="ECO:0007669"/>
    <property type="project" value="UniProtKB-EC"/>
</dbReference>
<feature type="compositionally biased region" description="Low complexity" evidence="9">
    <location>
        <begin position="140"/>
        <end position="177"/>
    </location>
</feature>
<feature type="binding site" evidence="8">
    <location>
        <position position="101"/>
    </location>
    <ligand>
        <name>Zn(2+)</name>
        <dbReference type="ChEBI" id="CHEBI:29105"/>
    </ligand>
</feature>
<name>A0A931DLU9_9ACTN</name>
<dbReference type="InterPro" id="IPR036874">
    <property type="entry name" value="Carbonic_anhydrase_sf"/>
</dbReference>